<comment type="caution">
    <text evidence="7">The sequence shown here is derived from an EMBL/GenBank/DDBJ whole genome shotgun (WGS) entry which is preliminary data.</text>
</comment>
<feature type="transmembrane region" description="Helical" evidence="6">
    <location>
        <begin position="34"/>
        <end position="57"/>
    </location>
</feature>
<dbReference type="GeneID" id="68612050"/>
<evidence type="ECO:0000313" key="8">
    <source>
        <dbReference type="Proteomes" id="UP001501729"/>
    </source>
</evidence>
<protein>
    <submittedName>
        <fullName evidence="7">S26 family signal peptidase</fullName>
    </submittedName>
</protein>
<dbReference type="CDD" id="cd06530">
    <property type="entry name" value="S26_SPase_I"/>
    <property type="match status" value="1"/>
</dbReference>
<dbReference type="SUPFAM" id="SSF51306">
    <property type="entry name" value="LexA/Signal peptidase"/>
    <property type="match status" value="1"/>
</dbReference>
<comment type="subcellular location">
    <subcellularLocation>
        <location evidence="1">Membrane</location>
    </subcellularLocation>
</comment>
<dbReference type="AlphaFoldDB" id="A0AAV3UF53"/>
<evidence type="ECO:0000256" key="4">
    <source>
        <dbReference type="ARBA" id="ARBA00023136"/>
    </source>
</evidence>
<keyword evidence="8" id="KW-1185">Reference proteome</keyword>
<reference evidence="7 8" key="1">
    <citation type="journal article" date="2019" name="Int. J. Syst. Evol. Microbiol.">
        <title>The Global Catalogue of Microorganisms (GCM) 10K type strain sequencing project: providing services to taxonomists for standard genome sequencing and annotation.</title>
        <authorList>
            <consortium name="The Broad Institute Genomics Platform"/>
            <consortium name="The Broad Institute Genome Sequencing Center for Infectious Disease"/>
            <person name="Wu L."/>
            <person name="Ma J."/>
        </authorList>
    </citation>
    <scope>NUCLEOTIDE SEQUENCE [LARGE SCALE GENOMIC DNA]</scope>
    <source>
        <strain evidence="7 8">JCM 17504</strain>
    </source>
</reference>
<proteinExistence type="predicted"/>
<dbReference type="EMBL" id="BAABKX010000001">
    <property type="protein sequence ID" value="GAA5045969.1"/>
    <property type="molecule type" value="Genomic_DNA"/>
</dbReference>
<dbReference type="PANTHER" id="PTHR10806:SF6">
    <property type="entry name" value="SIGNAL PEPTIDASE COMPLEX CATALYTIC SUBUNIT SEC11"/>
    <property type="match status" value="1"/>
</dbReference>
<dbReference type="Proteomes" id="UP001501729">
    <property type="component" value="Unassembled WGS sequence"/>
</dbReference>
<gene>
    <name evidence="7" type="ORF">GCM10025751_14610</name>
</gene>
<name>A0AAV3UF53_9EURY</name>
<dbReference type="InterPro" id="IPR019533">
    <property type="entry name" value="Peptidase_S26"/>
</dbReference>
<feature type="compositionally biased region" description="Polar residues" evidence="5">
    <location>
        <begin position="233"/>
        <end position="244"/>
    </location>
</feature>
<keyword evidence="4 6" id="KW-0472">Membrane</keyword>
<evidence type="ECO:0000256" key="6">
    <source>
        <dbReference type="SAM" id="Phobius"/>
    </source>
</evidence>
<dbReference type="PANTHER" id="PTHR10806">
    <property type="entry name" value="SIGNAL PEPTIDASE COMPLEX CATALYTIC SUBUNIT SEC11"/>
    <property type="match status" value="1"/>
</dbReference>
<evidence type="ECO:0000256" key="5">
    <source>
        <dbReference type="SAM" id="MobiDB-lite"/>
    </source>
</evidence>
<dbReference type="InterPro" id="IPR036286">
    <property type="entry name" value="LexA/Signal_pep-like_sf"/>
</dbReference>
<accession>A0AAV3UF53</accession>
<evidence type="ECO:0000313" key="7">
    <source>
        <dbReference type="EMBL" id="GAA5045969.1"/>
    </source>
</evidence>
<evidence type="ECO:0000256" key="3">
    <source>
        <dbReference type="ARBA" id="ARBA00022989"/>
    </source>
</evidence>
<evidence type="ECO:0000256" key="1">
    <source>
        <dbReference type="ARBA" id="ARBA00004370"/>
    </source>
</evidence>
<dbReference type="GO" id="GO:0004252">
    <property type="term" value="F:serine-type endopeptidase activity"/>
    <property type="evidence" value="ECO:0007669"/>
    <property type="project" value="InterPro"/>
</dbReference>
<dbReference type="GO" id="GO:0006465">
    <property type="term" value="P:signal peptide processing"/>
    <property type="evidence" value="ECO:0007669"/>
    <property type="project" value="InterPro"/>
</dbReference>
<feature type="region of interest" description="Disordered" evidence="5">
    <location>
        <begin position="220"/>
        <end position="244"/>
    </location>
</feature>
<dbReference type="GO" id="GO:0016020">
    <property type="term" value="C:membrane"/>
    <property type="evidence" value="ECO:0007669"/>
    <property type="project" value="UniProtKB-SubCell"/>
</dbReference>
<evidence type="ECO:0000256" key="2">
    <source>
        <dbReference type="ARBA" id="ARBA00022692"/>
    </source>
</evidence>
<dbReference type="RefSeq" id="WP_227776245.1">
    <property type="nucleotide sequence ID" value="NZ_BAABKX010000001.1"/>
</dbReference>
<dbReference type="InterPro" id="IPR001733">
    <property type="entry name" value="Peptidase_S26B"/>
</dbReference>
<sequence length="244" mass="26504">MSPPDDASPRELLRWLRTTEDEPIAIVREILTTAMWAVGIGLLLFAVSGVWPPMVAVESGSMEPQMERGDLVFVLEEDRLAGDGSHEDTGVVTHRAGMESGYSEFNEPGDVIIFKPNGDSRETPIIHRAMFWVDEGENWYDEANPDYVGSANDCEQLANCPAPHAGFITKGDNNGGYDQVGFGAHTGPVKPSWVVGKAKLKIPWLGHVRLQFAVATPPELLDTDPAPEPRPAMNTSANPIAVST</sequence>
<keyword evidence="3 6" id="KW-1133">Transmembrane helix</keyword>
<organism evidence="7 8">
    <name type="scientific">Haladaptatus pallidirubidus</name>
    <dbReference type="NCBI Taxonomy" id="1008152"/>
    <lineage>
        <taxon>Archaea</taxon>
        <taxon>Methanobacteriati</taxon>
        <taxon>Methanobacteriota</taxon>
        <taxon>Stenosarchaea group</taxon>
        <taxon>Halobacteria</taxon>
        <taxon>Halobacteriales</taxon>
        <taxon>Haladaptataceae</taxon>
        <taxon>Haladaptatus</taxon>
    </lineage>
</organism>
<keyword evidence="2 6" id="KW-0812">Transmembrane</keyword>